<dbReference type="CDD" id="cd20071">
    <property type="entry name" value="SET_SMYD"/>
    <property type="match status" value="1"/>
</dbReference>
<evidence type="ECO:0000313" key="2">
    <source>
        <dbReference type="EMBL" id="KXS95232.1"/>
    </source>
</evidence>
<protein>
    <recommendedName>
        <fullName evidence="1">SET domain-containing protein</fullName>
    </recommendedName>
</protein>
<dbReference type="EMBL" id="LFZN01000227">
    <property type="protein sequence ID" value="KXS95232.1"/>
    <property type="molecule type" value="Genomic_DNA"/>
</dbReference>
<dbReference type="Pfam" id="PF00856">
    <property type="entry name" value="SET"/>
    <property type="match status" value="1"/>
</dbReference>
<dbReference type="Gene3D" id="2.170.270.10">
    <property type="entry name" value="SET domain"/>
    <property type="match status" value="1"/>
</dbReference>
<dbReference type="SMART" id="SM00317">
    <property type="entry name" value="SET"/>
    <property type="match status" value="1"/>
</dbReference>
<dbReference type="OrthoDB" id="265717at2759"/>
<sequence>MMEDLYTVRAAPGKGEGCFATGRLRVGDIIMRDTDKMIIQGRKASEEQIASAFADLSIEEKAQFMRLYEGHLEYDSKVKRIWKANSFECGGKDDGVGSCMRLKLSKVNHSCSPNADCLEVVSDGVPGVFLIAIQDILPEEEILISYNDDYTRSMDRSNRRQWLSKCFGFECNCSACGPADVSISDARRRIIFALEALRMKRNPTEYLNPYNAESRIIDPSAIELLMARPDFERTTAYHYLLANFLEAEGLGGSNVGVAWKNAAVKMYNQISDAENGIIPLRQVKNFLVWLARAKQMILAMRWDGHPDVARFLEQESAMLQSGYIQVAINFLERKRNRDTAAAADCEEEHFAITFRIEADGIARSFSIGEPECNKLLWKQRQVPSLKKEANRAFWKYVDQNGFRLTLT</sequence>
<reference evidence="2 3" key="1">
    <citation type="submission" date="2015-07" db="EMBL/GenBank/DDBJ databases">
        <title>Comparative genomics of the Sigatoka disease complex on banana suggests a link between parallel evolutionary changes in Pseudocercospora fijiensis and Pseudocercospora eumusae and increased virulence on the banana host.</title>
        <authorList>
            <person name="Chang T.-C."/>
            <person name="Salvucci A."/>
            <person name="Crous P.W."/>
            <person name="Stergiopoulos I."/>
        </authorList>
    </citation>
    <scope>NUCLEOTIDE SEQUENCE [LARGE SCALE GENOMIC DNA]</scope>
    <source>
        <strain evidence="2 3">CBS 114824</strain>
    </source>
</reference>
<dbReference type="SUPFAM" id="SSF82199">
    <property type="entry name" value="SET domain"/>
    <property type="match status" value="1"/>
</dbReference>
<evidence type="ECO:0000259" key="1">
    <source>
        <dbReference type="PROSITE" id="PS50280"/>
    </source>
</evidence>
<accession>A0A139GYJ2</accession>
<name>A0A139GYJ2_9PEZI</name>
<proteinExistence type="predicted"/>
<dbReference type="PROSITE" id="PS50280">
    <property type="entry name" value="SET"/>
    <property type="match status" value="1"/>
</dbReference>
<gene>
    <name evidence="2" type="ORF">AC578_1875</name>
</gene>
<evidence type="ECO:0000313" key="3">
    <source>
        <dbReference type="Proteomes" id="UP000070133"/>
    </source>
</evidence>
<dbReference type="PANTHER" id="PTHR47332">
    <property type="entry name" value="SET DOMAIN-CONTAINING PROTEIN 5"/>
    <property type="match status" value="1"/>
</dbReference>
<keyword evidence="3" id="KW-1185">Reference proteome</keyword>
<organism evidence="2 3">
    <name type="scientific">Pseudocercospora eumusae</name>
    <dbReference type="NCBI Taxonomy" id="321146"/>
    <lineage>
        <taxon>Eukaryota</taxon>
        <taxon>Fungi</taxon>
        <taxon>Dikarya</taxon>
        <taxon>Ascomycota</taxon>
        <taxon>Pezizomycotina</taxon>
        <taxon>Dothideomycetes</taxon>
        <taxon>Dothideomycetidae</taxon>
        <taxon>Mycosphaerellales</taxon>
        <taxon>Mycosphaerellaceae</taxon>
        <taxon>Pseudocercospora</taxon>
    </lineage>
</organism>
<dbReference type="STRING" id="321146.A0A139GYJ2"/>
<dbReference type="InterPro" id="IPR053185">
    <property type="entry name" value="SET_domain_protein"/>
</dbReference>
<feature type="domain" description="SET" evidence="1">
    <location>
        <begin position="3"/>
        <end position="147"/>
    </location>
</feature>
<comment type="caution">
    <text evidence="2">The sequence shown here is derived from an EMBL/GenBank/DDBJ whole genome shotgun (WGS) entry which is preliminary data.</text>
</comment>
<dbReference type="InterPro" id="IPR001214">
    <property type="entry name" value="SET_dom"/>
</dbReference>
<dbReference type="InterPro" id="IPR046341">
    <property type="entry name" value="SET_dom_sf"/>
</dbReference>
<dbReference type="PANTHER" id="PTHR47332:SF4">
    <property type="entry name" value="SET DOMAIN-CONTAINING PROTEIN 5"/>
    <property type="match status" value="1"/>
</dbReference>
<dbReference type="AlphaFoldDB" id="A0A139GYJ2"/>
<dbReference type="Proteomes" id="UP000070133">
    <property type="component" value="Unassembled WGS sequence"/>
</dbReference>